<name>Q1IQF8_KORVE</name>
<dbReference type="STRING" id="204669.Acid345_1891"/>
<organism evidence="2 3">
    <name type="scientific">Koribacter versatilis (strain Ellin345)</name>
    <dbReference type="NCBI Taxonomy" id="204669"/>
    <lineage>
        <taxon>Bacteria</taxon>
        <taxon>Pseudomonadati</taxon>
        <taxon>Acidobacteriota</taxon>
        <taxon>Terriglobia</taxon>
        <taxon>Terriglobales</taxon>
        <taxon>Candidatus Korobacteraceae</taxon>
        <taxon>Candidatus Korobacter</taxon>
    </lineage>
</organism>
<dbReference type="AlphaFoldDB" id="Q1IQF8"/>
<feature type="domain" description="Transcription regulator PadR N-terminal" evidence="1">
    <location>
        <begin position="36"/>
        <end position="110"/>
    </location>
</feature>
<dbReference type="Gene3D" id="1.10.10.10">
    <property type="entry name" value="Winged helix-like DNA-binding domain superfamily/Winged helix DNA-binding domain"/>
    <property type="match status" value="1"/>
</dbReference>
<sequence length="134" mass="15325">MLLLRTHRRYESIRMAYPEEQMGKSDVWQGTLALMVLKTLEAMGPQHGYGIARRIEQTSGDMLTLNYGTLYPSLLKLEQEGAIVSEWGVSENNRKAKFYKLTRAGRKQLESATREWEETTAIVARFLAPSEEKA</sequence>
<dbReference type="InterPro" id="IPR036388">
    <property type="entry name" value="WH-like_DNA-bd_sf"/>
</dbReference>
<dbReference type="PANTHER" id="PTHR33169">
    <property type="entry name" value="PADR-FAMILY TRANSCRIPTIONAL REGULATOR"/>
    <property type="match status" value="1"/>
</dbReference>
<gene>
    <name evidence="2" type="ordered locus">Acid345_1891</name>
</gene>
<dbReference type="Pfam" id="PF03551">
    <property type="entry name" value="PadR"/>
    <property type="match status" value="1"/>
</dbReference>
<proteinExistence type="predicted"/>
<dbReference type="EnsemblBacteria" id="ABF40892">
    <property type="protein sequence ID" value="ABF40892"/>
    <property type="gene ID" value="Acid345_1891"/>
</dbReference>
<dbReference type="eggNOG" id="COG1695">
    <property type="taxonomic scope" value="Bacteria"/>
</dbReference>
<dbReference type="KEGG" id="aba:Acid345_1891"/>
<dbReference type="InterPro" id="IPR005149">
    <property type="entry name" value="Tscrpt_reg_PadR_N"/>
</dbReference>
<protein>
    <submittedName>
        <fullName evidence="2">Transcriptional regulator, PadR family</fullName>
    </submittedName>
</protein>
<dbReference type="NCBIfam" id="TIGR03433">
    <property type="entry name" value="padR_acidobact"/>
    <property type="match status" value="1"/>
</dbReference>
<evidence type="ECO:0000259" key="1">
    <source>
        <dbReference type="Pfam" id="PF03551"/>
    </source>
</evidence>
<dbReference type="PANTHER" id="PTHR33169:SF14">
    <property type="entry name" value="TRANSCRIPTIONAL REGULATOR RV3488"/>
    <property type="match status" value="1"/>
</dbReference>
<evidence type="ECO:0000313" key="2">
    <source>
        <dbReference type="EMBL" id="ABF40892.1"/>
    </source>
</evidence>
<dbReference type="EMBL" id="CP000360">
    <property type="protein sequence ID" value="ABF40892.1"/>
    <property type="molecule type" value="Genomic_DNA"/>
</dbReference>
<keyword evidence="3" id="KW-1185">Reference proteome</keyword>
<dbReference type="InterPro" id="IPR036390">
    <property type="entry name" value="WH_DNA-bd_sf"/>
</dbReference>
<accession>Q1IQF8</accession>
<evidence type="ECO:0000313" key="3">
    <source>
        <dbReference type="Proteomes" id="UP000002432"/>
    </source>
</evidence>
<dbReference type="SUPFAM" id="SSF46785">
    <property type="entry name" value="Winged helix' DNA-binding domain"/>
    <property type="match status" value="1"/>
</dbReference>
<reference evidence="2 3" key="1">
    <citation type="journal article" date="2009" name="Appl. Environ. Microbiol.">
        <title>Three genomes from the phylum Acidobacteria provide insight into the lifestyles of these microorganisms in soils.</title>
        <authorList>
            <person name="Ward N.L."/>
            <person name="Challacombe J.F."/>
            <person name="Janssen P.H."/>
            <person name="Henrissat B."/>
            <person name="Coutinho P.M."/>
            <person name="Wu M."/>
            <person name="Xie G."/>
            <person name="Haft D.H."/>
            <person name="Sait M."/>
            <person name="Badger J."/>
            <person name="Barabote R.D."/>
            <person name="Bradley B."/>
            <person name="Brettin T.S."/>
            <person name="Brinkac L.M."/>
            <person name="Bruce D."/>
            <person name="Creasy T."/>
            <person name="Daugherty S.C."/>
            <person name="Davidsen T.M."/>
            <person name="DeBoy R.T."/>
            <person name="Detter J.C."/>
            <person name="Dodson R.J."/>
            <person name="Durkin A.S."/>
            <person name="Ganapathy A."/>
            <person name="Gwinn-Giglio M."/>
            <person name="Han C.S."/>
            <person name="Khouri H."/>
            <person name="Kiss H."/>
            <person name="Kothari S.P."/>
            <person name="Madupu R."/>
            <person name="Nelson K.E."/>
            <person name="Nelson W.C."/>
            <person name="Paulsen I."/>
            <person name="Penn K."/>
            <person name="Ren Q."/>
            <person name="Rosovitz M.J."/>
            <person name="Selengut J.D."/>
            <person name="Shrivastava S."/>
            <person name="Sullivan S.A."/>
            <person name="Tapia R."/>
            <person name="Thompson L.S."/>
            <person name="Watkins K.L."/>
            <person name="Yang Q."/>
            <person name="Yu C."/>
            <person name="Zafar N."/>
            <person name="Zhou L."/>
            <person name="Kuske C.R."/>
        </authorList>
    </citation>
    <scope>NUCLEOTIDE SEQUENCE [LARGE SCALE GENOMIC DNA]</scope>
    <source>
        <strain evidence="2 3">Ellin345</strain>
    </source>
</reference>
<dbReference type="InterPro" id="IPR052509">
    <property type="entry name" value="Metal_resp_DNA-bind_regulator"/>
</dbReference>
<dbReference type="HOGENOM" id="CLU_063440_3_3_0"/>
<dbReference type="Proteomes" id="UP000002432">
    <property type="component" value="Chromosome"/>
</dbReference>
<dbReference type="InterPro" id="IPR017799">
    <property type="entry name" value="Tscrpt_reg_PadR_acidobac-type"/>
</dbReference>